<keyword evidence="8" id="KW-1185">Reference proteome</keyword>
<evidence type="ECO:0000256" key="4">
    <source>
        <dbReference type="ARBA" id="ARBA00022807"/>
    </source>
</evidence>
<dbReference type="RefSeq" id="WP_019422359.1">
    <property type="nucleotide sequence ID" value="NZ_JAJNBZ010000008.1"/>
</dbReference>
<evidence type="ECO:0000256" key="2">
    <source>
        <dbReference type="ARBA" id="ARBA00022670"/>
    </source>
</evidence>
<dbReference type="CDD" id="cd16332">
    <property type="entry name" value="Prp-like"/>
    <property type="match status" value="1"/>
</dbReference>
<gene>
    <name evidence="7" type="ORF">LQV63_13125</name>
</gene>
<dbReference type="PANTHER" id="PTHR39178">
    <property type="entry name" value="HYPOTHETICAL RIBOSOME-ASSOCIATED PROTEIN"/>
    <property type="match status" value="1"/>
</dbReference>
<comment type="caution">
    <text evidence="7">The sequence shown here is derived from an EMBL/GenBank/DDBJ whole genome shotgun (WGS) entry which is preliminary data.</text>
</comment>
<evidence type="ECO:0000256" key="5">
    <source>
        <dbReference type="ARBA" id="ARBA00044503"/>
    </source>
</evidence>
<evidence type="ECO:0000256" key="6">
    <source>
        <dbReference type="ARBA" id="ARBA00044538"/>
    </source>
</evidence>
<name>A0ABS8YH64_9BACL</name>
<dbReference type="EMBL" id="JAJNBZ010000008">
    <property type="protein sequence ID" value="MCE5170254.1"/>
    <property type="molecule type" value="Genomic_DNA"/>
</dbReference>
<evidence type="ECO:0000256" key="3">
    <source>
        <dbReference type="ARBA" id="ARBA00022801"/>
    </source>
</evidence>
<dbReference type="SUPFAM" id="SSF118010">
    <property type="entry name" value="TM1457-like"/>
    <property type="match status" value="1"/>
</dbReference>
<dbReference type="Pfam" id="PF04327">
    <property type="entry name" value="Peptidase_Prp"/>
    <property type="match status" value="1"/>
</dbReference>
<comment type="similarity">
    <text evidence="5">Belongs to the Prp family.</text>
</comment>
<keyword evidence="1" id="KW-0690">Ribosome biogenesis</keyword>
<keyword evidence="3" id="KW-0378">Hydrolase</keyword>
<dbReference type="InterPro" id="IPR007422">
    <property type="entry name" value="Peptidase_Prp"/>
</dbReference>
<dbReference type="GO" id="GO:0006508">
    <property type="term" value="P:proteolysis"/>
    <property type="evidence" value="ECO:0007669"/>
    <property type="project" value="UniProtKB-KW"/>
</dbReference>
<keyword evidence="2 7" id="KW-0645">Protease</keyword>
<dbReference type="Proteomes" id="UP001199916">
    <property type="component" value="Unassembled WGS sequence"/>
</dbReference>
<keyword evidence="4" id="KW-0788">Thiol protease</keyword>
<organism evidence="7 8">
    <name type="scientific">Paenibacillus profundus</name>
    <dbReference type="NCBI Taxonomy" id="1173085"/>
    <lineage>
        <taxon>Bacteria</taxon>
        <taxon>Bacillati</taxon>
        <taxon>Bacillota</taxon>
        <taxon>Bacilli</taxon>
        <taxon>Bacillales</taxon>
        <taxon>Paenibacillaceae</taxon>
        <taxon>Paenibacillus</taxon>
    </lineage>
</organism>
<evidence type="ECO:0000313" key="8">
    <source>
        <dbReference type="Proteomes" id="UP001199916"/>
    </source>
</evidence>
<reference evidence="7 8" key="1">
    <citation type="submission" date="2021-11" db="EMBL/GenBank/DDBJ databases">
        <title>Draft genome sequence of Paenibacillus profundus YoMME, a new Gram-positive bacteria with exoelectrogenic properties.</title>
        <authorList>
            <person name="Hubenova Y."/>
            <person name="Hubenova E."/>
            <person name="Manasiev Y."/>
            <person name="Peykov S."/>
            <person name="Mitov M."/>
        </authorList>
    </citation>
    <scope>NUCLEOTIDE SEQUENCE [LARGE SCALE GENOMIC DNA]</scope>
    <source>
        <strain evidence="7 8">YoMME</strain>
    </source>
</reference>
<dbReference type="InterPro" id="IPR036764">
    <property type="entry name" value="Peptidase_Prp_sf"/>
</dbReference>
<protein>
    <recommendedName>
        <fullName evidence="6">Ribosomal processing cysteine protease Prp</fullName>
    </recommendedName>
</protein>
<proteinExistence type="inferred from homology"/>
<dbReference type="Gene3D" id="3.30.70.1490">
    <property type="entry name" value="Cysteine protease Prp"/>
    <property type="match status" value="1"/>
</dbReference>
<sequence>MIRINIRRKSDRSIESFSIEGHANYAPYGEDTVCAGVSAVSVGAVNAVEALTGVELKCKMKDGFLSGFVPLIEQKDIETKVQLLLESMIVSLRTIEASYGSYLQIEEQMIEQRR</sequence>
<dbReference type="PANTHER" id="PTHR39178:SF1">
    <property type="entry name" value="RIBOSOMAL-PROCESSING CYSTEINE PROTEASE PRP"/>
    <property type="match status" value="1"/>
</dbReference>
<accession>A0ABS8YH64</accession>
<evidence type="ECO:0000313" key="7">
    <source>
        <dbReference type="EMBL" id="MCE5170254.1"/>
    </source>
</evidence>
<evidence type="ECO:0000256" key="1">
    <source>
        <dbReference type="ARBA" id="ARBA00022517"/>
    </source>
</evidence>
<dbReference type="GO" id="GO:0008233">
    <property type="term" value="F:peptidase activity"/>
    <property type="evidence" value="ECO:0007669"/>
    <property type="project" value="UniProtKB-KW"/>
</dbReference>